<dbReference type="GeneID" id="96998908"/>
<dbReference type="Pfam" id="PF00152">
    <property type="entry name" value="tRNA-synt_2"/>
    <property type="match status" value="1"/>
</dbReference>
<dbReference type="HAMAP" id="MF_00534">
    <property type="entry name" value="Asn_tRNA_synth"/>
    <property type="match status" value="1"/>
</dbReference>
<comment type="catalytic activity">
    <reaction evidence="7">
        <text>tRNA(Asn) + L-asparagine + ATP = L-asparaginyl-tRNA(Asn) + AMP + diphosphate + H(+)</text>
        <dbReference type="Rhea" id="RHEA:11180"/>
        <dbReference type="Rhea" id="RHEA-COMP:9659"/>
        <dbReference type="Rhea" id="RHEA-COMP:9674"/>
        <dbReference type="ChEBI" id="CHEBI:15378"/>
        <dbReference type="ChEBI" id="CHEBI:30616"/>
        <dbReference type="ChEBI" id="CHEBI:33019"/>
        <dbReference type="ChEBI" id="CHEBI:58048"/>
        <dbReference type="ChEBI" id="CHEBI:78442"/>
        <dbReference type="ChEBI" id="CHEBI:78515"/>
        <dbReference type="ChEBI" id="CHEBI:456215"/>
        <dbReference type="EC" id="6.1.1.22"/>
    </reaction>
</comment>
<dbReference type="PANTHER" id="PTHR22594">
    <property type="entry name" value="ASPARTYL/LYSYL-TRNA SYNTHETASE"/>
    <property type="match status" value="1"/>
</dbReference>
<keyword evidence="3 7" id="KW-0547">Nucleotide-binding</keyword>
<dbReference type="Pfam" id="PF01336">
    <property type="entry name" value="tRNA_anti-codon"/>
    <property type="match status" value="1"/>
</dbReference>
<dbReference type="PATRIC" id="fig|883114.3.peg.905"/>
<dbReference type="InterPro" id="IPR004522">
    <property type="entry name" value="Asn-tRNA-ligase"/>
</dbReference>
<dbReference type="AlphaFoldDB" id="H3NNK4"/>
<feature type="domain" description="Aminoacyl-transfer RNA synthetases class-II family profile" evidence="8">
    <location>
        <begin position="132"/>
        <end position="450"/>
    </location>
</feature>
<keyword evidence="10" id="KW-1185">Reference proteome</keyword>
<dbReference type="SUPFAM" id="SSF55681">
    <property type="entry name" value="Class II aaRS and biotin synthetases"/>
    <property type="match status" value="1"/>
</dbReference>
<dbReference type="GO" id="GO:0006421">
    <property type="term" value="P:asparaginyl-tRNA aminoacylation"/>
    <property type="evidence" value="ECO:0007669"/>
    <property type="project" value="UniProtKB-UniRule"/>
</dbReference>
<dbReference type="CDD" id="cd00776">
    <property type="entry name" value="AsxRS_core"/>
    <property type="match status" value="1"/>
</dbReference>
<dbReference type="GO" id="GO:0140096">
    <property type="term" value="F:catalytic activity, acting on a protein"/>
    <property type="evidence" value="ECO:0007669"/>
    <property type="project" value="UniProtKB-ARBA"/>
</dbReference>
<evidence type="ECO:0000259" key="8">
    <source>
        <dbReference type="PROSITE" id="PS50862"/>
    </source>
</evidence>
<keyword evidence="7" id="KW-0963">Cytoplasm</keyword>
<dbReference type="STRING" id="883114.HMPREF9709_00915"/>
<organism evidence="9 10">
    <name type="scientific">Helcococcus kunzii ATCC 51366</name>
    <dbReference type="NCBI Taxonomy" id="883114"/>
    <lineage>
        <taxon>Bacteria</taxon>
        <taxon>Bacillati</taxon>
        <taxon>Bacillota</taxon>
        <taxon>Tissierellia</taxon>
        <taxon>Tissierellales</taxon>
        <taxon>Peptoniphilaceae</taxon>
        <taxon>Helcococcus</taxon>
    </lineage>
</organism>
<reference evidence="9 10" key="1">
    <citation type="submission" date="2012-01" db="EMBL/GenBank/DDBJ databases">
        <title>The Genome Sequence of Helcococcus kunzii ATCC 51366.</title>
        <authorList>
            <consortium name="The Broad Institute Genome Sequencing Platform"/>
            <person name="Earl A."/>
            <person name="Ward D."/>
            <person name="Feldgarden M."/>
            <person name="Gevers D."/>
            <person name="Huys G."/>
            <person name="Young S.K."/>
            <person name="Zeng Q."/>
            <person name="Gargeya S."/>
            <person name="Fitzgerald M."/>
            <person name="Haas B."/>
            <person name="Abouelleil A."/>
            <person name="Alvarado L."/>
            <person name="Arachchi H.M."/>
            <person name="Berlin A."/>
            <person name="Chapman S.B."/>
            <person name="Gearin G."/>
            <person name="Goldberg J."/>
            <person name="Griggs A."/>
            <person name="Gujja S."/>
            <person name="Hansen M."/>
            <person name="Heiman D."/>
            <person name="Howarth C."/>
            <person name="Larimer J."/>
            <person name="Lui A."/>
            <person name="MacDonald P.J.P."/>
            <person name="McCowen C."/>
            <person name="Montmayeur A."/>
            <person name="Murphy C."/>
            <person name="Neiman D."/>
            <person name="Pearson M."/>
            <person name="Priest M."/>
            <person name="Roberts A."/>
            <person name="Saif S."/>
            <person name="Shea T."/>
            <person name="Sisk P."/>
            <person name="Stolte C."/>
            <person name="Sykes S."/>
            <person name="Wortman J."/>
            <person name="Nusbaum C."/>
            <person name="Birren B."/>
        </authorList>
    </citation>
    <scope>NUCLEOTIDE SEQUENCE [LARGE SCALE GENOMIC DNA]</scope>
    <source>
        <strain evidence="9 10">ATCC 51366</strain>
    </source>
</reference>
<dbReference type="GO" id="GO:0005737">
    <property type="term" value="C:cytoplasm"/>
    <property type="evidence" value="ECO:0007669"/>
    <property type="project" value="UniProtKB-SubCell"/>
</dbReference>
<dbReference type="Proteomes" id="UP000004191">
    <property type="component" value="Unassembled WGS sequence"/>
</dbReference>
<name>H3NNK4_9FIRM</name>
<evidence type="ECO:0000313" key="10">
    <source>
        <dbReference type="Proteomes" id="UP000004191"/>
    </source>
</evidence>
<dbReference type="NCBIfam" id="NF003037">
    <property type="entry name" value="PRK03932.1"/>
    <property type="match status" value="1"/>
</dbReference>
<comment type="caution">
    <text evidence="9">The sequence shown here is derived from an EMBL/GenBank/DDBJ whole genome shotgun (WGS) entry which is preliminary data.</text>
</comment>
<gene>
    <name evidence="7" type="primary">asnS</name>
    <name evidence="9" type="ORF">HMPREF9709_00915</name>
</gene>
<dbReference type="GO" id="GO:0003676">
    <property type="term" value="F:nucleic acid binding"/>
    <property type="evidence" value="ECO:0007669"/>
    <property type="project" value="InterPro"/>
</dbReference>
<evidence type="ECO:0000256" key="5">
    <source>
        <dbReference type="ARBA" id="ARBA00022917"/>
    </source>
</evidence>
<dbReference type="InterPro" id="IPR012340">
    <property type="entry name" value="NA-bd_OB-fold"/>
</dbReference>
<dbReference type="EC" id="6.1.1.22" evidence="7"/>
<dbReference type="RefSeq" id="WP_005398355.1">
    <property type="nucleotide sequence ID" value="NZ_JH601088.1"/>
</dbReference>
<protein>
    <recommendedName>
        <fullName evidence="7">Asparagine--tRNA ligase</fullName>
        <ecNumber evidence="7">6.1.1.22</ecNumber>
    </recommendedName>
    <alternativeName>
        <fullName evidence="7">Asparaginyl-tRNA synthetase</fullName>
        <shortName evidence="7">AsnRS</shortName>
    </alternativeName>
</protein>
<comment type="subcellular location">
    <subcellularLocation>
        <location evidence="7">Cytoplasm</location>
    </subcellularLocation>
</comment>
<evidence type="ECO:0000313" key="9">
    <source>
        <dbReference type="EMBL" id="EHR33979.1"/>
    </source>
</evidence>
<evidence type="ECO:0000256" key="2">
    <source>
        <dbReference type="ARBA" id="ARBA00022598"/>
    </source>
</evidence>
<dbReference type="HOGENOM" id="CLU_004553_2_0_9"/>
<keyword evidence="6 7" id="KW-0030">Aminoacyl-tRNA synthetase</keyword>
<evidence type="ECO:0000256" key="6">
    <source>
        <dbReference type="ARBA" id="ARBA00023146"/>
    </source>
</evidence>
<dbReference type="CDD" id="cd04318">
    <property type="entry name" value="EcAsnRS_like_N"/>
    <property type="match status" value="1"/>
</dbReference>
<dbReference type="EMBL" id="AGEI01000021">
    <property type="protein sequence ID" value="EHR33979.1"/>
    <property type="molecule type" value="Genomic_DNA"/>
</dbReference>
<keyword evidence="4 7" id="KW-0067">ATP-binding</keyword>
<dbReference type="OrthoDB" id="9762036at2"/>
<dbReference type="InterPro" id="IPR004365">
    <property type="entry name" value="NA-bd_OB_tRNA"/>
</dbReference>
<comment type="similarity">
    <text evidence="1 7">Belongs to the class-II aminoacyl-tRNA synthetase family.</text>
</comment>
<evidence type="ECO:0000256" key="3">
    <source>
        <dbReference type="ARBA" id="ARBA00022741"/>
    </source>
</evidence>
<evidence type="ECO:0000256" key="1">
    <source>
        <dbReference type="ARBA" id="ARBA00008226"/>
    </source>
</evidence>
<keyword evidence="5 7" id="KW-0648">Protein biosynthesis</keyword>
<dbReference type="GO" id="GO:0004816">
    <property type="term" value="F:asparagine-tRNA ligase activity"/>
    <property type="evidence" value="ECO:0007669"/>
    <property type="project" value="UniProtKB-UniRule"/>
</dbReference>
<dbReference type="PANTHER" id="PTHR22594:SF34">
    <property type="entry name" value="ASPARAGINE--TRNA LIGASE, MITOCHONDRIAL-RELATED"/>
    <property type="match status" value="1"/>
</dbReference>
<dbReference type="GO" id="GO:0005524">
    <property type="term" value="F:ATP binding"/>
    <property type="evidence" value="ECO:0007669"/>
    <property type="project" value="UniProtKB-UniRule"/>
</dbReference>
<dbReference type="PROSITE" id="PS50862">
    <property type="entry name" value="AA_TRNA_LIGASE_II"/>
    <property type="match status" value="1"/>
</dbReference>
<dbReference type="PRINTS" id="PR01042">
    <property type="entry name" value="TRNASYNTHASP"/>
</dbReference>
<accession>H3NNK4</accession>
<dbReference type="InterPro" id="IPR004364">
    <property type="entry name" value="Aa-tRNA-synt_II"/>
</dbReference>
<dbReference type="NCBIfam" id="TIGR00457">
    <property type="entry name" value="asnS"/>
    <property type="match status" value="1"/>
</dbReference>
<comment type="subunit">
    <text evidence="7">Homodimer.</text>
</comment>
<evidence type="ECO:0000256" key="4">
    <source>
        <dbReference type="ARBA" id="ARBA00022840"/>
    </source>
</evidence>
<evidence type="ECO:0000256" key="7">
    <source>
        <dbReference type="HAMAP-Rule" id="MF_00534"/>
    </source>
</evidence>
<dbReference type="InterPro" id="IPR002312">
    <property type="entry name" value="Asp/Asn-tRNA-synth_IIb"/>
</dbReference>
<proteinExistence type="inferred from homology"/>
<dbReference type="FunFam" id="3.30.930.10:FF:000016">
    <property type="entry name" value="Asparagine--tRNA ligase"/>
    <property type="match status" value="1"/>
</dbReference>
<dbReference type="Gene3D" id="3.30.930.10">
    <property type="entry name" value="Bira Bifunctional Protein, Domain 2"/>
    <property type="match status" value="1"/>
</dbReference>
<dbReference type="InterPro" id="IPR006195">
    <property type="entry name" value="aa-tRNA-synth_II"/>
</dbReference>
<dbReference type="InterPro" id="IPR045864">
    <property type="entry name" value="aa-tRNA-synth_II/BPL/LPL"/>
</dbReference>
<dbReference type="GO" id="GO:0016740">
    <property type="term" value="F:transferase activity"/>
    <property type="evidence" value="ECO:0007669"/>
    <property type="project" value="UniProtKB-ARBA"/>
</dbReference>
<dbReference type="SUPFAM" id="SSF50249">
    <property type="entry name" value="Nucleic acid-binding proteins"/>
    <property type="match status" value="1"/>
</dbReference>
<keyword evidence="2 7" id="KW-0436">Ligase</keyword>
<dbReference type="Gene3D" id="2.40.50.140">
    <property type="entry name" value="Nucleic acid-binding proteins"/>
    <property type="match status" value="1"/>
</dbReference>
<dbReference type="eggNOG" id="COG0017">
    <property type="taxonomic scope" value="Bacteria"/>
</dbReference>
<sequence length="461" mass="53120">MENKELFSSYKDYVNKEISVKGWIKKSRESKNVGFLEINDGTFFENVQIIVNSNLENFKEIFSLGLYAAVEVTGVLVEPENAKQDFEIQANKISIINNSTKDYPLQNKRHTFEYLRTLPHLRMRTNAFNAVFRVRSELAYAIHKFFNERGFLYVHTPIITASDAEGAGEMFRVTTLDLNNLPKDDQGKVDNSKDFFGAESNLTVSGQLEAEGFVMAYSKVYTFGPTFRAENSNTPRHAAEFWMMEPEIAYCELKDVMNLAEDMVKYIVKHVLDKLPEEMKLFDSFVEKGLIDRLTKLVNSEFKHVTYTEAIDLLEKSGKKFEYPVEWGSDLQTEHERYLSEEVFNGPVFVTDYPKDFKSFYMKLNDDGKTVQAMDMLVPGVGELIGGSQREDNADKLLQMMEEKGIKKEDYEWYTNLRRFGGVPHGGFGLGFERMVMYVTGMKNIRDVIPYPRTVNSMKHS</sequence>